<dbReference type="Pfam" id="PF02929">
    <property type="entry name" value="Bgal_small_N"/>
    <property type="match status" value="1"/>
</dbReference>
<dbReference type="Gene3D" id="2.60.40.10">
    <property type="entry name" value="Immunoglobulins"/>
    <property type="match status" value="2"/>
</dbReference>
<evidence type="ECO:0000256" key="1">
    <source>
        <dbReference type="ARBA" id="ARBA00001412"/>
    </source>
</evidence>
<comment type="caution">
    <text evidence="12">The sequence shown here is derived from an EMBL/GenBank/DDBJ whole genome shotgun (WGS) entry which is preliminary data.</text>
</comment>
<dbReference type="EC" id="3.2.1.23" evidence="5"/>
<dbReference type="GO" id="GO:0030246">
    <property type="term" value="F:carbohydrate binding"/>
    <property type="evidence" value="ECO:0007669"/>
    <property type="project" value="InterPro"/>
</dbReference>
<evidence type="ECO:0000259" key="11">
    <source>
        <dbReference type="PROSITE" id="PS50022"/>
    </source>
</evidence>
<evidence type="ECO:0000256" key="9">
    <source>
        <dbReference type="ARBA" id="ARBA00032230"/>
    </source>
</evidence>
<evidence type="ECO:0000313" key="12">
    <source>
        <dbReference type="EMBL" id="MBD0822454.1"/>
    </source>
</evidence>
<dbReference type="PANTHER" id="PTHR46323:SF2">
    <property type="entry name" value="BETA-GALACTOSIDASE"/>
    <property type="match status" value="1"/>
</dbReference>
<dbReference type="InterPro" id="IPR006103">
    <property type="entry name" value="Glyco_hydro_2_cat"/>
</dbReference>
<evidence type="ECO:0000256" key="5">
    <source>
        <dbReference type="ARBA" id="ARBA00012756"/>
    </source>
</evidence>
<evidence type="ECO:0000256" key="8">
    <source>
        <dbReference type="ARBA" id="ARBA00023295"/>
    </source>
</evidence>
<evidence type="ECO:0000256" key="2">
    <source>
        <dbReference type="ARBA" id="ARBA00001913"/>
    </source>
</evidence>
<proteinExistence type="inferred from homology"/>
<dbReference type="InterPro" id="IPR008979">
    <property type="entry name" value="Galactose-bd-like_sf"/>
</dbReference>
<dbReference type="InterPro" id="IPR006104">
    <property type="entry name" value="Glyco_hydro_2_N"/>
</dbReference>
<dbReference type="InterPro" id="IPR011013">
    <property type="entry name" value="Gal_mutarotase_sf_dom"/>
</dbReference>
<keyword evidence="7" id="KW-0106">Calcium</keyword>
<dbReference type="GO" id="GO:0004565">
    <property type="term" value="F:beta-galactosidase activity"/>
    <property type="evidence" value="ECO:0007669"/>
    <property type="project" value="UniProtKB-EC"/>
</dbReference>
<evidence type="ECO:0000256" key="10">
    <source>
        <dbReference type="SAM" id="SignalP"/>
    </source>
</evidence>
<reference evidence="12 13" key="1">
    <citation type="journal article" date="2018" name="J. Microbiol.">
        <title>Aestuariibaculum marinum sp. nov., a marine bacterium isolated from seawater in South Korea.</title>
        <authorList>
            <person name="Choi J."/>
            <person name="Lee D."/>
            <person name="Jang J.H."/>
            <person name="Cha S."/>
            <person name="Seo T."/>
        </authorList>
    </citation>
    <scope>NUCLEOTIDE SEQUENCE [LARGE SCALE GENOMIC DNA]</scope>
    <source>
        <strain evidence="12 13">IP7</strain>
    </source>
</reference>
<dbReference type="InterPro" id="IPR006101">
    <property type="entry name" value="Glyco_hydro_2"/>
</dbReference>
<feature type="signal peptide" evidence="10">
    <location>
        <begin position="1"/>
        <end position="21"/>
    </location>
</feature>
<comment type="catalytic activity">
    <reaction evidence="1">
        <text>Hydrolysis of terminal non-reducing beta-D-galactose residues in beta-D-galactosides.</text>
        <dbReference type="EC" id="3.2.1.23"/>
    </reaction>
</comment>
<keyword evidence="8" id="KW-0326">Glycosidase</keyword>
<feature type="chain" id="PRO_5035290702" description="beta-galactosidase" evidence="10">
    <location>
        <begin position="22"/>
        <end position="1344"/>
    </location>
</feature>
<dbReference type="InterPro" id="IPR004199">
    <property type="entry name" value="B-gal_small/dom_5"/>
</dbReference>
<dbReference type="Pfam" id="PF16353">
    <property type="entry name" value="LacZ_4"/>
    <property type="match status" value="1"/>
</dbReference>
<dbReference type="InterPro" id="IPR017853">
    <property type="entry name" value="GH"/>
</dbReference>
<comment type="similarity">
    <text evidence="3">Belongs to the glycosyl hydrolase 2 family.</text>
</comment>
<protein>
    <recommendedName>
        <fullName evidence="5">beta-galactosidase</fullName>
        <ecNumber evidence="5">3.2.1.23</ecNumber>
    </recommendedName>
    <alternativeName>
        <fullName evidence="9">Lactase</fullName>
    </alternativeName>
</protein>
<feature type="domain" description="F5/8 type C" evidence="11">
    <location>
        <begin position="1190"/>
        <end position="1344"/>
    </location>
</feature>
<dbReference type="Pfam" id="PF02836">
    <property type="entry name" value="Glyco_hydro_2_C"/>
    <property type="match status" value="1"/>
</dbReference>
<dbReference type="PRINTS" id="PR00132">
    <property type="entry name" value="GLHYDRLASE2"/>
</dbReference>
<dbReference type="InterPro" id="IPR050347">
    <property type="entry name" value="Bact_Beta-galactosidase"/>
</dbReference>
<dbReference type="InterPro" id="IPR014718">
    <property type="entry name" value="GH-type_carb-bd"/>
</dbReference>
<keyword evidence="6" id="KW-0378">Hydrolase</keyword>
<sequence>MKKTVIGIMVYLVAHCYVASAQLKGFTYGDKEAPTGKEWESPSLLAHNKEQPRATFFSFENITDARKVLPEHSKYWKSLNGKWKFNWVKHPDLRPVDFFKPEFNVDDWNDITVPANWNIYGLNKDGKQKFGTPIYCNQPVIFKHSVTVGDWKGGVMREPSKDWVTYDARNEVGSYRRDFEIPENWDGREIFIQFDGVDSFFYLWINGEYVGFSKNSRNAAAFNISKYVKKGLNVIAAEVYRNSDGSFLEAQDMFRLPGIFRTVQLYATPKVQIRDIFVIPELHNNYKNGLLKISTDIRNLSKKSAKGYRVNYSLFANKLYSDDNSLVEGIITSVSIPVIHSKEQTASTAIMHVPSPKQWSAELPYRYTLVAELKDKKGNVIETVSTYTGFREVAIKDTAAEEDEFGLAGRYYYVNGKTVKLKGVNRHETNPETGHTLTREQMMDEVMLMKRGNINHVRNSHYPPDPYWYYLCDKYGIYLEDEANIESHQYYYGEASLSHPPEWKNAHVGRVVEMTHQNKNHPSIVIWSLGNEAGPGENFVHAYNALKEIDASRPVQYERNNNIVDMGSNQYPSIGWMKSAVTGNMNIKYPFHISEYAHSMGNACGNLIDYWNAIESTNFFCGGAIWDWIDQAIYNYKADGSRYLAYGGDFGDKPNSGQFVMNGILFAERDPKPQYYEVKKVYQNIGVKALNIKEGAFEIFNKYYFKSLSDYKLKWSIWENGSKIKEGETRLSAIQARTKAQISIPYKYSALKPNSEYFVKLQFTLKDDEPWAKSDYVQAEEQFLLKEKTEAPSIAQVTQSKDSDKVEIIDAENKIKIAKGKNFTAKFNLNDGSLYGLIYNNQTIIADGNGPKLDAFRAFVNNDTWGYQSWYEKGLHNLKHEAINSNIRTNSDGTATLSFTVVSQAPNAARQHGGTSGNVLTIEELPNRKFGENDFRFVTNQIWTVYQDGSVELQSSITSNDSNFVLPRLGYSMTIPKTYENFTYYGRGPIGNYNDRKTSQNIEKYTTTIKDAFVNFPKPQDMGNHEETRWCALTQNNSPSKTGAVFIANETMAVSALPYTAQDMATSAHIYELPKPGDTTLHLDVNVSGLGGASCGQGGPLKYDRAYANQNDFGFIIRPAGSHLDEIANVLPSGEVPLAMTRSNNGTVFISSARKNAQICYSLNGETTQNYNEAIPLRNGGTIRAWFKGNKDSEITMTFNKIETIETTVVFASSEEPGSNNAAKNLVDGDSSTMWHTMYSVTVAQFPHWLDFDCGEVKTIKGFSYMPRQDGGNNGNIKDYTIHVSHDGKNWGEEISSGRFSADKNEKRIILEKPINARFIRFTAKSSQNGQDFASGSEFRVLAD</sequence>
<dbReference type="Pfam" id="PF00703">
    <property type="entry name" value="Glyco_hydro_2"/>
    <property type="match status" value="1"/>
</dbReference>
<evidence type="ECO:0000256" key="4">
    <source>
        <dbReference type="ARBA" id="ARBA00011245"/>
    </source>
</evidence>
<dbReference type="SUPFAM" id="SSF49303">
    <property type="entry name" value="beta-Galactosidase/glucuronidase domain"/>
    <property type="match status" value="2"/>
</dbReference>
<dbReference type="PANTHER" id="PTHR46323">
    <property type="entry name" value="BETA-GALACTOSIDASE"/>
    <property type="match status" value="1"/>
</dbReference>
<dbReference type="SMART" id="SM01038">
    <property type="entry name" value="Bgal_small_N"/>
    <property type="match status" value="1"/>
</dbReference>
<dbReference type="InterPro" id="IPR000421">
    <property type="entry name" value="FA58C"/>
</dbReference>
<dbReference type="SUPFAM" id="SSF51445">
    <property type="entry name" value="(Trans)glycosidases"/>
    <property type="match status" value="1"/>
</dbReference>
<evidence type="ECO:0000256" key="7">
    <source>
        <dbReference type="ARBA" id="ARBA00022837"/>
    </source>
</evidence>
<keyword evidence="10" id="KW-0732">Signal</keyword>
<evidence type="ECO:0000256" key="3">
    <source>
        <dbReference type="ARBA" id="ARBA00007401"/>
    </source>
</evidence>
<dbReference type="Pfam" id="PF02837">
    <property type="entry name" value="Glyco_hydro_2_N"/>
    <property type="match status" value="1"/>
</dbReference>
<dbReference type="InterPro" id="IPR013783">
    <property type="entry name" value="Ig-like_fold"/>
</dbReference>
<gene>
    <name evidence="12" type="ORF">ICJ85_00320</name>
</gene>
<dbReference type="Gene3D" id="2.60.120.260">
    <property type="entry name" value="Galactose-binding domain-like"/>
    <property type="match status" value="2"/>
</dbReference>
<dbReference type="Gene3D" id="3.20.20.80">
    <property type="entry name" value="Glycosidases"/>
    <property type="match status" value="1"/>
</dbReference>
<evidence type="ECO:0000256" key="6">
    <source>
        <dbReference type="ARBA" id="ARBA00022801"/>
    </source>
</evidence>
<dbReference type="GO" id="GO:0009341">
    <property type="term" value="C:beta-galactosidase complex"/>
    <property type="evidence" value="ECO:0007669"/>
    <property type="project" value="InterPro"/>
</dbReference>
<dbReference type="PROSITE" id="PS50022">
    <property type="entry name" value="FA58C_3"/>
    <property type="match status" value="1"/>
</dbReference>
<dbReference type="Gene3D" id="2.70.98.10">
    <property type="match status" value="1"/>
</dbReference>
<dbReference type="InterPro" id="IPR032312">
    <property type="entry name" value="LacZ_4"/>
</dbReference>
<comment type="cofactor">
    <cofactor evidence="2">
        <name>Ca(2+)</name>
        <dbReference type="ChEBI" id="CHEBI:29108"/>
    </cofactor>
</comment>
<dbReference type="Proteomes" id="UP000621516">
    <property type="component" value="Unassembled WGS sequence"/>
</dbReference>
<dbReference type="EMBL" id="JACVXD010000001">
    <property type="protein sequence ID" value="MBD0822454.1"/>
    <property type="molecule type" value="Genomic_DNA"/>
</dbReference>
<dbReference type="RefSeq" id="WP_188221777.1">
    <property type="nucleotide sequence ID" value="NZ_JACVXD010000001.1"/>
</dbReference>
<accession>A0A8J6PNH4</accession>
<dbReference type="InterPro" id="IPR023232">
    <property type="entry name" value="Glyco_hydro_2_AS"/>
</dbReference>
<dbReference type="SUPFAM" id="SSF49785">
    <property type="entry name" value="Galactose-binding domain-like"/>
    <property type="match status" value="2"/>
</dbReference>
<dbReference type="PROSITE" id="PS00608">
    <property type="entry name" value="GLYCOSYL_HYDROL_F2_2"/>
    <property type="match status" value="1"/>
</dbReference>
<dbReference type="InterPro" id="IPR036156">
    <property type="entry name" value="Beta-gal/glucu_dom_sf"/>
</dbReference>
<organism evidence="12 13">
    <name type="scientific">Aestuariibaculum marinum</name>
    <dbReference type="NCBI Taxonomy" id="2683592"/>
    <lineage>
        <taxon>Bacteria</taxon>
        <taxon>Pseudomonadati</taxon>
        <taxon>Bacteroidota</taxon>
        <taxon>Flavobacteriia</taxon>
        <taxon>Flavobacteriales</taxon>
        <taxon>Flavobacteriaceae</taxon>
    </lineage>
</organism>
<name>A0A8J6PNH4_9FLAO</name>
<evidence type="ECO:0000313" key="13">
    <source>
        <dbReference type="Proteomes" id="UP000621516"/>
    </source>
</evidence>
<comment type="subunit">
    <text evidence="4">Monomer.</text>
</comment>
<dbReference type="SUPFAM" id="SSF74650">
    <property type="entry name" value="Galactose mutarotase-like"/>
    <property type="match status" value="1"/>
</dbReference>
<dbReference type="InterPro" id="IPR006102">
    <property type="entry name" value="Ig-like_GH2"/>
</dbReference>
<keyword evidence="13" id="KW-1185">Reference proteome</keyword>
<dbReference type="Pfam" id="PF00754">
    <property type="entry name" value="F5_F8_type_C"/>
    <property type="match status" value="1"/>
</dbReference>
<dbReference type="GO" id="GO:0005990">
    <property type="term" value="P:lactose catabolic process"/>
    <property type="evidence" value="ECO:0007669"/>
    <property type="project" value="TreeGrafter"/>
</dbReference>